<accession>A0A2P2QYW9</accession>
<name>A0A2P2QYW9_RHIMU</name>
<proteinExistence type="predicted"/>
<protein>
    <submittedName>
        <fullName evidence="1">Uncharacterized protein</fullName>
    </submittedName>
</protein>
<organism evidence="1">
    <name type="scientific">Rhizophora mucronata</name>
    <name type="common">Asiatic mangrove</name>
    <dbReference type="NCBI Taxonomy" id="61149"/>
    <lineage>
        <taxon>Eukaryota</taxon>
        <taxon>Viridiplantae</taxon>
        <taxon>Streptophyta</taxon>
        <taxon>Embryophyta</taxon>
        <taxon>Tracheophyta</taxon>
        <taxon>Spermatophyta</taxon>
        <taxon>Magnoliopsida</taxon>
        <taxon>eudicotyledons</taxon>
        <taxon>Gunneridae</taxon>
        <taxon>Pentapetalae</taxon>
        <taxon>rosids</taxon>
        <taxon>fabids</taxon>
        <taxon>Malpighiales</taxon>
        <taxon>Rhizophoraceae</taxon>
        <taxon>Rhizophora</taxon>
    </lineage>
</organism>
<reference evidence="1" key="1">
    <citation type="submission" date="2018-02" db="EMBL/GenBank/DDBJ databases">
        <title>Rhizophora mucronata_Transcriptome.</title>
        <authorList>
            <person name="Meera S.P."/>
            <person name="Sreeshan A."/>
            <person name="Augustine A."/>
        </authorList>
    </citation>
    <scope>NUCLEOTIDE SEQUENCE</scope>
    <source>
        <tissue evidence="1">Leaf</tissue>
    </source>
</reference>
<dbReference type="AlphaFoldDB" id="A0A2P2QYW9"/>
<dbReference type="EMBL" id="GGEC01091689">
    <property type="protein sequence ID" value="MBX72173.1"/>
    <property type="molecule type" value="Transcribed_RNA"/>
</dbReference>
<evidence type="ECO:0000313" key="1">
    <source>
        <dbReference type="EMBL" id="MBX72173.1"/>
    </source>
</evidence>
<sequence length="30" mass="3389">MMFHCNCLIANLSVYFCSMDYLPSVLDNSG</sequence>